<keyword evidence="2" id="KW-1185">Reference proteome</keyword>
<evidence type="ECO:0000313" key="1">
    <source>
        <dbReference type="EMBL" id="PQM29826.1"/>
    </source>
</evidence>
<comment type="caution">
    <text evidence="1">The sequence shown here is derived from an EMBL/GenBank/DDBJ whole genome shotgun (WGS) entry which is preliminary data.</text>
</comment>
<name>A0A2P6F8S8_9MOLU</name>
<evidence type="ECO:0000313" key="2">
    <source>
        <dbReference type="Proteomes" id="UP000031565"/>
    </source>
</evidence>
<protein>
    <submittedName>
        <fullName evidence="1">Cardiolipin synthase</fullName>
        <ecNumber evidence="1">2.7.8.-</ecNumber>
    </submittedName>
</protein>
<gene>
    <name evidence="1" type="primary">cls</name>
    <name evidence="1" type="ORF">SMSRO_SF029970</name>
</gene>
<dbReference type="SUPFAM" id="SSF56024">
    <property type="entry name" value="Phospholipase D/nuclease"/>
    <property type="match status" value="1"/>
</dbReference>
<dbReference type="PANTHER" id="PTHR21248:SF22">
    <property type="entry name" value="PHOSPHOLIPASE D"/>
    <property type="match status" value="1"/>
</dbReference>
<dbReference type="GO" id="GO:0016740">
    <property type="term" value="F:transferase activity"/>
    <property type="evidence" value="ECO:0007669"/>
    <property type="project" value="UniProtKB-KW"/>
</dbReference>
<accession>A0A2P6F8S8</accession>
<proteinExistence type="predicted"/>
<dbReference type="RefSeq" id="WP_242441517.1">
    <property type="nucleotide sequence ID" value="NZ_JTLV02000007.1"/>
</dbReference>
<dbReference type="EC" id="2.7.8.-" evidence="1"/>
<dbReference type="PANTHER" id="PTHR21248">
    <property type="entry name" value="CARDIOLIPIN SYNTHASE"/>
    <property type="match status" value="1"/>
</dbReference>
<reference evidence="1 2" key="1">
    <citation type="journal article" date="2015" name="MBio">
        <title>Genome sequence of the Drosophila melanogaster male-killing Spiroplasma strain MSRO endosymbiont.</title>
        <authorList>
            <person name="Paredes J.C."/>
            <person name="Herren J.K."/>
            <person name="Schupfer F."/>
            <person name="Marin R."/>
            <person name="Claverol S."/>
            <person name="Kuo C.H."/>
            <person name="Lemaitre B."/>
            <person name="Beven L."/>
        </authorList>
    </citation>
    <scope>NUCLEOTIDE SEQUENCE [LARGE SCALE GENOMIC DNA]</scope>
    <source>
        <strain evidence="1 2">MSRO</strain>
    </source>
</reference>
<sequence>MCSYVFFGRKYHYSNKKSLLYNHLNKLEYDTYIKKNKKCLTEYTSPNQKFGNVVELLMHNANKAIYQNNKIEILTNGTRVFKSLLTDLQQAQEYILLTYFIVADGELFESFLAVLKERITAGVRVYMIYDHVGSYFKISKKSIKKLMKAGFEFISIYQLLHPLLVEMQIIVIIEKMLLLMV</sequence>
<keyword evidence="1" id="KW-0808">Transferase</keyword>
<dbReference type="AlphaFoldDB" id="A0A2P6F8S8"/>
<organism evidence="1 2">
    <name type="scientific">Spiroplasma poulsonii</name>
    <dbReference type="NCBI Taxonomy" id="2138"/>
    <lineage>
        <taxon>Bacteria</taxon>
        <taxon>Bacillati</taxon>
        <taxon>Mycoplasmatota</taxon>
        <taxon>Mollicutes</taxon>
        <taxon>Entomoplasmatales</taxon>
        <taxon>Spiroplasmataceae</taxon>
        <taxon>Spiroplasma</taxon>
    </lineage>
</organism>
<dbReference type="Proteomes" id="UP000031565">
    <property type="component" value="Unassembled WGS sequence"/>
</dbReference>
<dbReference type="Gene3D" id="3.30.870.10">
    <property type="entry name" value="Endonuclease Chain A"/>
    <property type="match status" value="1"/>
</dbReference>
<dbReference type="EMBL" id="JTLV02000007">
    <property type="protein sequence ID" value="PQM29826.1"/>
    <property type="molecule type" value="Genomic_DNA"/>
</dbReference>